<keyword evidence="2" id="KW-0813">Transport</keyword>
<dbReference type="PANTHER" id="PTHR32063">
    <property type="match status" value="1"/>
</dbReference>
<dbReference type="PRINTS" id="PR00702">
    <property type="entry name" value="ACRIFLAVINRP"/>
</dbReference>
<evidence type="ECO:0000256" key="2">
    <source>
        <dbReference type="ARBA" id="ARBA00022448"/>
    </source>
</evidence>
<feature type="compositionally biased region" description="Gly residues" evidence="8">
    <location>
        <begin position="558"/>
        <end position="575"/>
    </location>
</feature>
<feature type="transmembrane region" description="Helical" evidence="9">
    <location>
        <begin position="971"/>
        <end position="991"/>
    </location>
</feature>
<reference evidence="10" key="1">
    <citation type="submission" date="2024-01" db="EMBL/GenBank/DDBJ databases">
        <title>Bank of Algae and Cyanobacteria of the Azores (BACA) strain genomes.</title>
        <authorList>
            <person name="Luz R."/>
            <person name="Cordeiro R."/>
            <person name="Fonseca A."/>
            <person name="Goncalves V."/>
        </authorList>
    </citation>
    <scope>NUCLEOTIDE SEQUENCE</scope>
    <source>
        <strain evidence="10">BACA0141</strain>
    </source>
</reference>
<keyword evidence="5 9" id="KW-0812">Transmembrane</keyword>
<dbReference type="InterPro" id="IPR027463">
    <property type="entry name" value="AcrB_DN_DC_subdom"/>
</dbReference>
<feature type="transmembrane region" description="Helical" evidence="9">
    <location>
        <begin position="360"/>
        <end position="381"/>
    </location>
</feature>
<evidence type="ECO:0000313" key="10">
    <source>
        <dbReference type="EMBL" id="MEE3719796.1"/>
    </source>
</evidence>
<feature type="transmembrane region" description="Helical" evidence="9">
    <location>
        <begin position="387"/>
        <end position="411"/>
    </location>
</feature>
<feature type="transmembrane region" description="Helical" evidence="9">
    <location>
        <begin position="12"/>
        <end position="32"/>
    </location>
</feature>
<dbReference type="RefSeq" id="WP_330486233.1">
    <property type="nucleotide sequence ID" value="NZ_JAZBJZ010000172.1"/>
</dbReference>
<evidence type="ECO:0000256" key="9">
    <source>
        <dbReference type="SAM" id="Phobius"/>
    </source>
</evidence>
<feature type="transmembrane region" description="Helical" evidence="9">
    <location>
        <begin position="334"/>
        <end position="353"/>
    </location>
</feature>
<keyword evidence="4" id="KW-0997">Cell inner membrane</keyword>
<dbReference type="PANTHER" id="PTHR32063:SF21">
    <property type="entry name" value="MULTIDRUG RESISTANCE PROTEIN MDTB"/>
    <property type="match status" value="1"/>
</dbReference>
<feature type="transmembrane region" description="Helical" evidence="9">
    <location>
        <begin position="463"/>
        <end position="486"/>
    </location>
</feature>
<dbReference type="EMBL" id="JAZBJZ010000172">
    <property type="protein sequence ID" value="MEE3719796.1"/>
    <property type="molecule type" value="Genomic_DNA"/>
</dbReference>
<gene>
    <name evidence="10" type="ORF">V2H45_23925</name>
</gene>
<dbReference type="FunFam" id="1.20.1640.10:FF:000001">
    <property type="entry name" value="Efflux pump membrane transporter"/>
    <property type="match status" value="1"/>
</dbReference>
<dbReference type="AlphaFoldDB" id="A0AAW9QBG5"/>
<feature type="region of interest" description="Disordered" evidence="8">
    <location>
        <begin position="540"/>
        <end position="584"/>
    </location>
</feature>
<evidence type="ECO:0000256" key="8">
    <source>
        <dbReference type="SAM" id="MobiDB-lite"/>
    </source>
</evidence>
<dbReference type="Gene3D" id="1.20.1640.10">
    <property type="entry name" value="Multidrug efflux transporter AcrB transmembrane domain"/>
    <property type="match status" value="2"/>
</dbReference>
<evidence type="ECO:0000256" key="4">
    <source>
        <dbReference type="ARBA" id="ARBA00022519"/>
    </source>
</evidence>
<dbReference type="GO" id="GO:0005886">
    <property type="term" value="C:plasma membrane"/>
    <property type="evidence" value="ECO:0007669"/>
    <property type="project" value="UniProtKB-SubCell"/>
</dbReference>
<protein>
    <submittedName>
        <fullName evidence="10">Efflux RND transporter permease subunit</fullName>
    </submittedName>
</protein>
<feature type="transmembrane region" description="Helical" evidence="9">
    <location>
        <begin position="431"/>
        <end position="451"/>
    </location>
</feature>
<dbReference type="GO" id="GO:0042910">
    <property type="term" value="F:xenobiotic transmembrane transporter activity"/>
    <property type="evidence" value="ECO:0007669"/>
    <property type="project" value="TreeGrafter"/>
</dbReference>
<dbReference type="SUPFAM" id="SSF82866">
    <property type="entry name" value="Multidrug efflux transporter AcrB transmembrane domain"/>
    <property type="match status" value="2"/>
</dbReference>
<evidence type="ECO:0000256" key="7">
    <source>
        <dbReference type="ARBA" id="ARBA00023136"/>
    </source>
</evidence>
<keyword evidence="11" id="KW-1185">Reference proteome</keyword>
<feature type="transmembrane region" description="Helical" evidence="9">
    <location>
        <begin position="1074"/>
        <end position="1097"/>
    </location>
</feature>
<keyword evidence="3" id="KW-1003">Cell membrane</keyword>
<accession>A0AAW9QBG5</accession>
<dbReference type="Pfam" id="PF00873">
    <property type="entry name" value="ACR_tran"/>
    <property type="match status" value="2"/>
</dbReference>
<dbReference type="InterPro" id="IPR001036">
    <property type="entry name" value="Acrflvin-R"/>
</dbReference>
<keyword evidence="6 9" id="KW-1133">Transmembrane helix</keyword>
<evidence type="ECO:0000256" key="3">
    <source>
        <dbReference type="ARBA" id="ARBA00022475"/>
    </source>
</evidence>
<feature type="compositionally biased region" description="Polar residues" evidence="8">
    <location>
        <begin position="540"/>
        <end position="554"/>
    </location>
</feature>
<sequence>MNLSEIFIRRPIMTVLVMTGILIFGLASYRLLPVSDLPNVDFPSIQVTANLPGASPETMASSVATPLEQQFSTIAGISSMNSTSTIGTSQITLQFDLSRNIDGAAQDVQSAISGAARRLPATMPTPPTFRKVNPADQPIFYLSLNSTVLPLSEVNKYAETQLAQRISTIDGVAQVNVMGSQKYAVRVLVDPQSLSAKGIGIDEVATAIDKGNSNQPTGTLNGTQQNVTISTNGQLTNAEDYGKIIVAYRNGSPIQLSEIGQVIDSVENDKLASWFNGKRAIVLSIQKQPGTNTVETVERIRKILPDFRKQIPAAVNMEVLFDRSEPIKESIDDVQFTLLLTIFLVVVVIFLFLRNLSATIIPSLAVPLSLIGTFGVMLLLGYSLDNISLMALTLSVGFVVDDAVVMLENIVRYMEEGEKPFRAALRASQEIGFTILSMTISLVAVFIPILFMGGILGRLFKEFAVTISVAILMSGLIAISLTPMLCSRFLRVTEHKHEEDPQLLAIAASDLSQEYTQEYTQEYIGSAGSTDTAQITLSEGGQEYPSSASPTDSIQTVGGNGQTVGGNGQTFGGNGSPPPRPGSPSFLARLYDLSERFFNNMQNGYAWSLKKAFKHHRITSTLSASILVGTVVLFAIVPKGFIPNTDIGYITATTQASPDIAFDAMVQKQQAIVDIIRKDENVKAVNSTVGAGGPNATANTGRIFIPLKPRNQRSLSSDEFLQELRPKLTKVPGIKVFLQNPPAINIGGQQTKAQYQFTLKATSFEELQKYAPAFEKELRKLPELLDVNTDLQINNPQAYVKINRDQAARYGLTANQIETALSYAYGTRQVSTIYAPDNQYQVILVVGTEYQLDRNGLDLLSVRSPNGQLVPLNAVATIERSVGPLVVTHTGQLASVTLSFNLKPGISLGDVTGKITELANQTLPSDISTGFQGSAQAFQDSLQGLGFLLLAAIFIIYIVLGILYEDFIHPITILSSLPSAGFGALITLLVFRVDLNIYSFIGIILLIGIVKKNGIMMIDFAIGARNDGKSPVDAIYEACLVRFRPIMMTTMAALMGTLPIALGFGAGAEARRPLGLVVVGGLLFSQFLTLYLTPVFYTNMESLKRRFSKANKRKVAIAD</sequence>
<keyword evidence="7 9" id="KW-0472">Membrane</keyword>
<organism evidence="10 11">
    <name type="scientific">Tumidithrix elongata BACA0141</name>
    <dbReference type="NCBI Taxonomy" id="2716417"/>
    <lineage>
        <taxon>Bacteria</taxon>
        <taxon>Bacillati</taxon>
        <taxon>Cyanobacteriota</taxon>
        <taxon>Cyanophyceae</taxon>
        <taxon>Pseudanabaenales</taxon>
        <taxon>Pseudanabaenaceae</taxon>
        <taxon>Tumidithrix</taxon>
        <taxon>Tumidithrix elongata</taxon>
    </lineage>
</organism>
<name>A0AAW9QBG5_9CYAN</name>
<feature type="transmembrane region" description="Helical" evidence="9">
    <location>
        <begin position="1043"/>
        <end position="1068"/>
    </location>
</feature>
<comment type="caution">
    <text evidence="10">The sequence shown here is derived from an EMBL/GenBank/DDBJ whole genome shotgun (WGS) entry which is preliminary data.</text>
</comment>
<dbReference type="Gene3D" id="3.30.70.1430">
    <property type="entry name" value="Multidrug efflux transporter AcrB pore domain"/>
    <property type="match status" value="2"/>
</dbReference>
<dbReference type="FunFam" id="3.30.70.1430:FF:000001">
    <property type="entry name" value="Efflux pump membrane transporter"/>
    <property type="match status" value="1"/>
</dbReference>
<dbReference type="Gene3D" id="3.30.2090.10">
    <property type="entry name" value="Multidrug efflux transporter AcrB TolC docking domain, DN and DC subdomains"/>
    <property type="match status" value="2"/>
</dbReference>
<comment type="subcellular location">
    <subcellularLocation>
        <location evidence="1">Cell membrane</location>
        <topology evidence="1">Multi-pass membrane protein</topology>
    </subcellularLocation>
</comment>
<dbReference type="SUPFAM" id="SSF82693">
    <property type="entry name" value="Multidrug efflux transporter AcrB pore domain, PN1, PN2, PC1 and PC2 subdomains"/>
    <property type="match status" value="4"/>
</dbReference>
<dbReference type="Proteomes" id="UP001333818">
    <property type="component" value="Unassembled WGS sequence"/>
</dbReference>
<evidence type="ECO:0000313" key="11">
    <source>
        <dbReference type="Proteomes" id="UP001333818"/>
    </source>
</evidence>
<evidence type="ECO:0000256" key="6">
    <source>
        <dbReference type="ARBA" id="ARBA00022989"/>
    </source>
</evidence>
<proteinExistence type="predicted"/>
<feature type="transmembrane region" description="Helical" evidence="9">
    <location>
        <begin position="997"/>
        <end position="1022"/>
    </location>
</feature>
<dbReference type="SUPFAM" id="SSF82714">
    <property type="entry name" value="Multidrug efflux transporter AcrB TolC docking domain, DN and DC subdomains"/>
    <property type="match status" value="2"/>
</dbReference>
<evidence type="ECO:0000256" key="5">
    <source>
        <dbReference type="ARBA" id="ARBA00022692"/>
    </source>
</evidence>
<feature type="transmembrane region" description="Helical" evidence="9">
    <location>
        <begin position="944"/>
        <end position="964"/>
    </location>
</feature>
<evidence type="ECO:0000256" key="1">
    <source>
        <dbReference type="ARBA" id="ARBA00004651"/>
    </source>
</evidence>